<dbReference type="EMBL" id="JBEDUW010000003">
    <property type="protein sequence ID" value="KAK9940588.1"/>
    <property type="molecule type" value="Genomic_DNA"/>
</dbReference>
<evidence type="ECO:0000256" key="1">
    <source>
        <dbReference type="SAM" id="MobiDB-lite"/>
    </source>
</evidence>
<accession>A0AAW1XXR6</accession>
<reference evidence="3 4" key="1">
    <citation type="journal article" date="2023" name="G3 (Bethesda)">
        <title>A chromosome-length genome assembly and annotation of blackberry (Rubus argutus, cv. 'Hillquist').</title>
        <authorList>
            <person name="Bruna T."/>
            <person name="Aryal R."/>
            <person name="Dudchenko O."/>
            <person name="Sargent D.J."/>
            <person name="Mead D."/>
            <person name="Buti M."/>
            <person name="Cavallini A."/>
            <person name="Hytonen T."/>
            <person name="Andres J."/>
            <person name="Pham M."/>
            <person name="Weisz D."/>
            <person name="Mascagni F."/>
            <person name="Usai G."/>
            <person name="Natali L."/>
            <person name="Bassil N."/>
            <person name="Fernandez G.E."/>
            <person name="Lomsadze A."/>
            <person name="Armour M."/>
            <person name="Olukolu B."/>
            <person name="Poorten T."/>
            <person name="Britton C."/>
            <person name="Davik J."/>
            <person name="Ashrafi H."/>
            <person name="Aiden E.L."/>
            <person name="Borodovsky M."/>
            <person name="Worthington M."/>
        </authorList>
    </citation>
    <scope>NUCLEOTIDE SEQUENCE [LARGE SCALE GENOMIC DNA]</scope>
    <source>
        <strain evidence="3">PI 553951</strain>
    </source>
</reference>
<keyword evidence="4" id="KW-1185">Reference proteome</keyword>
<sequence length="176" mass="19514">MGMATTSISLSPSTFLPILKSNHCQFLRTQKPNSLPLSTQTNISTKKTIIFHNAYDNINQRSTPIWRTYATSVESVAAEANPIETTNQIVATTSDDGVSLTISVLLFIAFVGLTILTIGVVYLGVTDYLQKREREKLEKDEEANKKKGGKKKRLRARAGPKGFGQKIDEFDFEADD</sequence>
<feature type="compositionally biased region" description="Basic and acidic residues" evidence="1">
    <location>
        <begin position="134"/>
        <end position="145"/>
    </location>
</feature>
<gene>
    <name evidence="3" type="ORF">M0R45_017242</name>
</gene>
<name>A0AAW1XXR6_RUBAR</name>
<evidence type="ECO:0000256" key="2">
    <source>
        <dbReference type="SAM" id="Phobius"/>
    </source>
</evidence>
<evidence type="ECO:0000313" key="4">
    <source>
        <dbReference type="Proteomes" id="UP001457282"/>
    </source>
</evidence>
<proteinExistence type="predicted"/>
<keyword evidence="2" id="KW-0812">Transmembrane</keyword>
<comment type="caution">
    <text evidence="3">The sequence shown here is derived from an EMBL/GenBank/DDBJ whole genome shotgun (WGS) entry which is preliminary data.</text>
</comment>
<dbReference type="PANTHER" id="PTHR36735:SF1">
    <property type="entry name" value="TRANSMEMBRANE PROTEIN"/>
    <property type="match status" value="1"/>
</dbReference>
<organism evidence="3 4">
    <name type="scientific">Rubus argutus</name>
    <name type="common">Southern blackberry</name>
    <dbReference type="NCBI Taxonomy" id="59490"/>
    <lineage>
        <taxon>Eukaryota</taxon>
        <taxon>Viridiplantae</taxon>
        <taxon>Streptophyta</taxon>
        <taxon>Embryophyta</taxon>
        <taxon>Tracheophyta</taxon>
        <taxon>Spermatophyta</taxon>
        <taxon>Magnoliopsida</taxon>
        <taxon>eudicotyledons</taxon>
        <taxon>Gunneridae</taxon>
        <taxon>Pentapetalae</taxon>
        <taxon>rosids</taxon>
        <taxon>fabids</taxon>
        <taxon>Rosales</taxon>
        <taxon>Rosaceae</taxon>
        <taxon>Rosoideae</taxon>
        <taxon>Rosoideae incertae sedis</taxon>
        <taxon>Rubus</taxon>
    </lineage>
</organism>
<feature type="compositionally biased region" description="Basic residues" evidence="1">
    <location>
        <begin position="146"/>
        <end position="158"/>
    </location>
</feature>
<dbReference type="Proteomes" id="UP001457282">
    <property type="component" value="Unassembled WGS sequence"/>
</dbReference>
<keyword evidence="2" id="KW-1133">Transmembrane helix</keyword>
<dbReference type="AlphaFoldDB" id="A0AAW1XXR6"/>
<keyword evidence="2" id="KW-0472">Membrane</keyword>
<dbReference type="GO" id="GO:0009535">
    <property type="term" value="C:chloroplast thylakoid membrane"/>
    <property type="evidence" value="ECO:0007669"/>
    <property type="project" value="TreeGrafter"/>
</dbReference>
<feature type="transmembrane region" description="Helical" evidence="2">
    <location>
        <begin position="102"/>
        <end position="125"/>
    </location>
</feature>
<dbReference type="PANTHER" id="PTHR36735">
    <property type="entry name" value="TRANSMEMBRANE PROTEIN"/>
    <property type="match status" value="1"/>
</dbReference>
<evidence type="ECO:0000313" key="3">
    <source>
        <dbReference type="EMBL" id="KAK9940588.1"/>
    </source>
</evidence>
<feature type="region of interest" description="Disordered" evidence="1">
    <location>
        <begin position="134"/>
        <end position="176"/>
    </location>
</feature>
<protein>
    <recommendedName>
        <fullName evidence="5">Transmembrane protein</fullName>
    </recommendedName>
</protein>
<evidence type="ECO:0008006" key="5">
    <source>
        <dbReference type="Google" id="ProtNLM"/>
    </source>
</evidence>